<dbReference type="EMBL" id="JAYKXH010000021">
    <property type="protein sequence ID" value="KAK7129591.1"/>
    <property type="molecule type" value="Genomic_DNA"/>
</dbReference>
<reference evidence="1 2" key="1">
    <citation type="submission" date="2024-02" db="EMBL/GenBank/DDBJ databases">
        <title>Chromosome-level genome assembly of the Eurasian Minnow (Phoxinus phoxinus).</title>
        <authorList>
            <person name="Oriowo T.O."/>
            <person name="Martin S."/>
            <person name="Stange M."/>
            <person name="Chrysostomakis Y."/>
            <person name="Brown T."/>
            <person name="Winkler S."/>
            <person name="Kukowka S."/>
            <person name="Myers E.W."/>
            <person name="Bohne A."/>
        </authorList>
    </citation>
    <scope>NUCLEOTIDE SEQUENCE [LARGE SCALE GENOMIC DNA]</scope>
    <source>
        <strain evidence="1">ZFMK-TIS-60720</strain>
        <tissue evidence="1">Whole Organism</tissue>
    </source>
</reference>
<sequence>MHSEPNEISEDNRKRKRGGVMALKYCCVFEPVSTVQPEACLDPFATIHLRSEIFIPPVSSESRQEADSQALTFD</sequence>
<dbReference type="Proteomes" id="UP001364617">
    <property type="component" value="Unassembled WGS sequence"/>
</dbReference>
<evidence type="ECO:0000313" key="1">
    <source>
        <dbReference type="EMBL" id="KAK7129591.1"/>
    </source>
</evidence>
<comment type="caution">
    <text evidence="1">The sequence shown here is derived from an EMBL/GenBank/DDBJ whole genome shotgun (WGS) entry which is preliminary data.</text>
</comment>
<accession>A0AAN9GTT2</accession>
<gene>
    <name evidence="1" type="ORF">R3I93_019285</name>
</gene>
<evidence type="ECO:0000313" key="2">
    <source>
        <dbReference type="Proteomes" id="UP001364617"/>
    </source>
</evidence>
<keyword evidence="2" id="KW-1185">Reference proteome</keyword>
<protein>
    <submittedName>
        <fullName evidence="1">Uncharacterized protein</fullName>
    </submittedName>
</protein>
<dbReference type="AlphaFoldDB" id="A0AAN9GTT2"/>
<name>A0AAN9GTT2_9TELE</name>
<organism evidence="1 2">
    <name type="scientific">Phoxinus phoxinus</name>
    <name type="common">Eurasian minnow</name>
    <dbReference type="NCBI Taxonomy" id="58324"/>
    <lineage>
        <taxon>Eukaryota</taxon>
        <taxon>Metazoa</taxon>
        <taxon>Chordata</taxon>
        <taxon>Craniata</taxon>
        <taxon>Vertebrata</taxon>
        <taxon>Euteleostomi</taxon>
        <taxon>Actinopterygii</taxon>
        <taxon>Neopterygii</taxon>
        <taxon>Teleostei</taxon>
        <taxon>Ostariophysi</taxon>
        <taxon>Cypriniformes</taxon>
        <taxon>Leuciscidae</taxon>
        <taxon>Phoxininae</taxon>
        <taxon>Phoxinus</taxon>
    </lineage>
</organism>
<proteinExistence type="predicted"/>